<keyword evidence="7 11" id="KW-0378">Hydrolase</keyword>
<evidence type="ECO:0000256" key="2">
    <source>
        <dbReference type="ARBA" id="ARBA00010168"/>
    </source>
</evidence>
<dbReference type="PROSITE" id="PS51959">
    <property type="entry name" value="ENDOU"/>
    <property type="match status" value="1"/>
</dbReference>
<dbReference type="EMBL" id="BLXT01000231">
    <property type="protein sequence ID" value="GFN75117.1"/>
    <property type="molecule type" value="Genomic_DNA"/>
</dbReference>
<dbReference type="Proteomes" id="UP000735302">
    <property type="component" value="Unassembled WGS sequence"/>
</dbReference>
<name>A0AAV3XXZ7_9GAST</name>
<dbReference type="InterPro" id="IPR039787">
    <property type="entry name" value="ENDOU"/>
</dbReference>
<feature type="domain" description="EndoU" evidence="12">
    <location>
        <begin position="101"/>
        <end position="234"/>
    </location>
</feature>
<dbReference type="GO" id="GO:0004521">
    <property type="term" value="F:RNA endonuclease activity"/>
    <property type="evidence" value="ECO:0007669"/>
    <property type="project" value="UniProtKB-UniRule"/>
</dbReference>
<keyword evidence="14" id="KW-1185">Reference proteome</keyword>
<keyword evidence="10" id="KW-0456">Lyase</keyword>
<evidence type="ECO:0000256" key="6">
    <source>
        <dbReference type="ARBA" id="ARBA00022759"/>
    </source>
</evidence>
<dbReference type="GO" id="GO:0003723">
    <property type="term" value="F:RNA binding"/>
    <property type="evidence" value="ECO:0007669"/>
    <property type="project" value="UniProtKB-UniRule"/>
</dbReference>
<evidence type="ECO:0000256" key="4">
    <source>
        <dbReference type="ARBA" id="ARBA00022722"/>
    </source>
</evidence>
<dbReference type="Pfam" id="PF09412">
    <property type="entry name" value="XendoU"/>
    <property type="match status" value="1"/>
</dbReference>
<dbReference type="InterPro" id="IPR037227">
    <property type="entry name" value="EndoU-like"/>
</dbReference>
<keyword evidence="9 11" id="KW-0464">Manganese</keyword>
<evidence type="ECO:0000256" key="9">
    <source>
        <dbReference type="ARBA" id="ARBA00023211"/>
    </source>
</evidence>
<keyword evidence="4 11" id="KW-0540">Nuclease</keyword>
<dbReference type="AlphaFoldDB" id="A0AAV3XXZ7"/>
<dbReference type="PANTHER" id="PTHR12439:SF32">
    <property type="entry name" value="URIDYLATE-SPECIFIC ENDORIBONUCLEASE B"/>
    <property type="match status" value="1"/>
</dbReference>
<proteinExistence type="inferred from homology"/>
<comment type="catalytic activity">
    <reaction evidence="11">
        <text>ribonucleotidyl-uridine-RNA = a 5'-end dephospho-uridine-RNA + a 3'-end 2',3'-cyclophospho-ribonucleotide-RNA</text>
        <dbReference type="Rhea" id="RHEA:67792"/>
        <dbReference type="Rhea" id="RHEA-COMP:10464"/>
        <dbReference type="Rhea" id="RHEA-COMP:17354"/>
        <dbReference type="Rhea" id="RHEA-COMP:17356"/>
        <dbReference type="ChEBI" id="CHEBI:83064"/>
        <dbReference type="ChEBI" id="CHEBI:173117"/>
        <dbReference type="ChEBI" id="CHEBI:173224"/>
    </reaction>
</comment>
<evidence type="ECO:0000256" key="1">
    <source>
        <dbReference type="ARBA" id="ARBA00001936"/>
    </source>
</evidence>
<dbReference type="GO" id="GO:0016829">
    <property type="term" value="F:lyase activity"/>
    <property type="evidence" value="ECO:0007669"/>
    <property type="project" value="UniProtKB-KW"/>
</dbReference>
<dbReference type="InterPro" id="IPR018998">
    <property type="entry name" value="EndoU_C"/>
</dbReference>
<dbReference type="EC" id="4.6.1.-" evidence="11"/>
<evidence type="ECO:0000313" key="13">
    <source>
        <dbReference type="EMBL" id="GFN75117.1"/>
    </source>
</evidence>
<comment type="caution">
    <text evidence="13">The sequence shown here is derived from an EMBL/GenBank/DDBJ whole genome shotgun (WGS) entry which is preliminary data.</text>
</comment>
<comment type="similarity">
    <text evidence="2 11">Belongs to the ENDOU family.</text>
</comment>
<dbReference type="SUPFAM" id="SSF142877">
    <property type="entry name" value="EndoU-like"/>
    <property type="match status" value="1"/>
</dbReference>
<comment type="subunit">
    <text evidence="3 11">Monomer.</text>
</comment>
<organism evidence="13 14">
    <name type="scientific">Plakobranchus ocellatus</name>
    <dbReference type="NCBI Taxonomy" id="259542"/>
    <lineage>
        <taxon>Eukaryota</taxon>
        <taxon>Metazoa</taxon>
        <taxon>Spiralia</taxon>
        <taxon>Lophotrochozoa</taxon>
        <taxon>Mollusca</taxon>
        <taxon>Gastropoda</taxon>
        <taxon>Heterobranchia</taxon>
        <taxon>Euthyneura</taxon>
        <taxon>Panpulmonata</taxon>
        <taxon>Sacoglossa</taxon>
        <taxon>Placobranchoidea</taxon>
        <taxon>Plakobranchidae</taxon>
        <taxon>Plakobranchus</taxon>
    </lineage>
</organism>
<keyword evidence="8 11" id="KW-0694">RNA-binding</keyword>
<keyword evidence="5 11" id="KW-0479">Metal-binding</keyword>
<dbReference type="GO" id="GO:0046872">
    <property type="term" value="F:metal ion binding"/>
    <property type="evidence" value="ECO:0007669"/>
    <property type="project" value="UniProtKB-UniRule"/>
</dbReference>
<accession>A0AAV3XXZ7</accession>
<evidence type="ECO:0000256" key="10">
    <source>
        <dbReference type="ARBA" id="ARBA00023239"/>
    </source>
</evidence>
<dbReference type="PANTHER" id="PTHR12439">
    <property type="entry name" value="PLACENTAL PROTEIN 11-RELATED"/>
    <property type="match status" value="1"/>
</dbReference>
<dbReference type="GO" id="GO:0016787">
    <property type="term" value="F:hydrolase activity"/>
    <property type="evidence" value="ECO:0007669"/>
    <property type="project" value="UniProtKB-KW"/>
</dbReference>
<reference evidence="13 14" key="1">
    <citation type="journal article" date="2021" name="Elife">
        <title>Chloroplast acquisition without the gene transfer in kleptoplastic sea slugs, Plakobranchus ocellatus.</title>
        <authorList>
            <person name="Maeda T."/>
            <person name="Takahashi S."/>
            <person name="Yoshida T."/>
            <person name="Shimamura S."/>
            <person name="Takaki Y."/>
            <person name="Nagai Y."/>
            <person name="Toyoda A."/>
            <person name="Suzuki Y."/>
            <person name="Arimoto A."/>
            <person name="Ishii H."/>
            <person name="Satoh N."/>
            <person name="Nishiyama T."/>
            <person name="Hasebe M."/>
            <person name="Maruyama T."/>
            <person name="Minagawa J."/>
            <person name="Obokata J."/>
            <person name="Shigenobu S."/>
        </authorList>
    </citation>
    <scope>NUCLEOTIDE SEQUENCE [LARGE SCALE GENOMIC DNA]</scope>
</reference>
<comment type="cofactor">
    <cofactor evidence="1 11">
        <name>Mn(2+)</name>
        <dbReference type="ChEBI" id="CHEBI:29035"/>
    </cofactor>
</comment>
<evidence type="ECO:0000256" key="3">
    <source>
        <dbReference type="ARBA" id="ARBA00011245"/>
    </source>
</evidence>
<keyword evidence="6 11" id="KW-0255">Endonuclease</keyword>
<evidence type="ECO:0000256" key="8">
    <source>
        <dbReference type="ARBA" id="ARBA00022884"/>
    </source>
</evidence>
<evidence type="ECO:0000259" key="12">
    <source>
        <dbReference type="PROSITE" id="PS51959"/>
    </source>
</evidence>
<gene>
    <name evidence="13" type="ORF">PoB_000162300</name>
</gene>
<evidence type="ECO:0000256" key="5">
    <source>
        <dbReference type="ARBA" id="ARBA00022723"/>
    </source>
</evidence>
<protein>
    <recommendedName>
        <fullName evidence="11">Uridylate-specific endoribonuclease</fullName>
        <ecNumber evidence="11">4.6.1.-</ecNumber>
    </recommendedName>
</protein>
<evidence type="ECO:0000256" key="7">
    <source>
        <dbReference type="ARBA" id="ARBA00022801"/>
    </source>
</evidence>
<sequence>MKLYVQLKEYNRQACLDFTVIEYCHKCVLTAVFNYFFEYMEQSSTAYSNSNNGNCSTAGDHTSDHTSDCQSDPACVTDASSCPEGDPNCVSQKVPKLPEGNCSDLSKLTQLLWESDQDRLSIDEARVNFQAQLEDKGTITDKSPDKFFTYVNASQLEGSVYTSFLAMMDNYNPVKNEPEVVTPEKEAVEERFLNVILATPTMKILTDYLVCRGEIPIVCSKKEILLVQWIANSF</sequence>
<evidence type="ECO:0000313" key="14">
    <source>
        <dbReference type="Proteomes" id="UP000735302"/>
    </source>
</evidence>
<evidence type="ECO:0000256" key="11">
    <source>
        <dbReference type="RuleBase" id="RU367085"/>
    </source>
</evidence>